<dbReference type="HOGENOM" id="CLU_068697_2_0_1"/>
<feature type="domain" description="GDNF/GAS1" evidence="8">
    <location>
        <begin position="21"/>
        <end position="99"/>
    </location>
</feature>
<evidence type="ECO:0000256" key="1">
    <source>
        <dbReference type="ARBA" id="ARBA00004236"/>
    </source>
</evidence>
<evidence type="ECO:0000256" key="2">
    <source>
        <dbReference type="ARBA" id="ARBA00022475"/>
    </source>
</evidence>
<evidence type="ECO:0000313" key="11">
    <source>
        <dbReference type="Proteomes" id="UP000014760"/>
    </source>
</evidence>
<dbReference type="PANTHER" id="PTHR16840">
    <property type="entry name" value="GROWTH ARREST-SPECIFIC PROTEIN 1"/>
    <property type="match status" value="1"/>
</dbReference>
<keyword evidence="5" id="KW-0325">Glycoprotein</keyword>
<dbReference type="AlphaFoldDB" id="R7V4L7"/>
<name>R7V4L7_CAPTE</name>
<reference evidence="11" key="1">
    <citation type="submission" date="2012-12" db="EMBL/GenBank/DDBJ databases">
        <authorList>
            <person name="Hellsten U."/>
            <person name="Grimwood J."/>
            <person name="Chapman J.A."/>
            <person name="Shapiro H."/>
            <person name="Aerts A."/>
            <person name="Otillar R.P."/>
            <person name="Terry A.Y."/>
            <person name="Boore J.L."/>
            <person name="Simakov O."/>
            <person name="Marletaz F."/>
            <person name="Cho S.-J."/>
            <person name="Edsinger-Gonzales E."/>
            <person name="Havlak P."/>
            <person name="Kuo D.-H."/>
            <person name="Larsson T."/>
            <person name="Lv J."/>
            <person name="Arendt D."/>
            <person name="Savage R."/>
            <person name="Osoegawa K."/>
            <person name="de Jong P."/>
            <person name="Lindberg D.R."/>
            <person name="Seaver E.C."/>
            <person name="Weisblat D.A."/>
            <person name="Putnam N.H."/>
            <person name="Grigoriev I.V."/>
            <person name="Rokhsar D.S."/>
        </authorList>
    </citation>
    <scope>NUCLEOTIDE SEQUENCE</scope>
    <source>
        <strain evidence="11">I ESC-2004</strain>
    </source>
</reference>
<feature type="chain" id="PRO_5008788693" description="GDNF/GAS1 domain-containing protein" evidence="7">
    <location>
        <begin position="19"/>
        <end position="258"/>
    </location>
</feature>
<dbReference type="InterPro" id="IPR039596">
    <property type="entry name" value="GAS1"/>
</dbReference>
<keyword evidence="11" id="KW-1185">Reference proteome</keyword>
<dbReference type="Pfam" id="PF02351">
    <property type="entry name" value="GDNF"/>
    <property type="match status" value="1"/>
</dbReference>
<dbReference type="OMA" id="YHRLCRP"/>
<feature type="compositionally biased region" description="Basic residues" evidence="6">
    <location>
        <begin position="212"/>
        <end position="222"/>
    </location>
</feature>
<comment type="subcellular location">
    <subcellularLocation>
        <location evidence="1">Cell membrane</location>
    </subcellularLocation>
</comment>
<dbReference type="OrthoDB" id="5950623at2759"/>
<protein>
    <recommendedName>
        <fullName evidence="8">GDNF/GAS1 domain-containing protein</fullName>
    </recommendedName>
</protein>
<dbReference type="Proteomes" id="UP000014760">
    <property type="component" value="Unassembled WGS sequence"/>
</dbReference>
<dbReference type="SMART" id="SM00907">
    <property type="entry name" value="GDNF"/>
    <property type="match status" value="2"/>
</dbReference>
<keyword evidence="2" id="KW-1003">Cell membrane</keyword>
<evidence type="ECO:0000256" key="4">
    <source>
        <dbReference type="ARBA" id="ARBA00023136"/>
    </source>
</evidence>
<dbReference type="InterPro" id="IPR016017">
    <property type="entry name" value="GDNF/GAS1"/>
</dbReference>
<gene>
    <name evidence="9" type="ORF">CAPTEDRAFT_196501</name>
</gene>
<proteinExistence type="predicted"/>
<evidence type="ECO:0000259" key="8">
    <source>
        <dbReference type="SMART" id="SM00907"/>
    </source>
</evidence>
<reference evidence="10" key="3">
    <citation type="submission" date="2015-06" db="UniProtKB">
        <authorList>
            <consortium name="EnsemblMetazoa"/>
        </authorList>
    </citation>
    <scope>IDENTIFICATION</scope>
</reference>
<dbReference type="EnsemblMetazoa" id="CapteT196501">
    <property type="protein sequence ID" value="CapteP196501"/>
    <property type="gene ID" value="CapteG196501"/>
</dbReference>
<dbReference type="STRING" id="283909.R7V4L7"/>
<dbReference type="EMBL" id="AMQN01005144">
    <property type="status" value="NOT_ANNOTATED_CDS"/>
    <property type="molecule type" value="Genomic_DNA"/>
</dbReference>
<evidence type="ECO:0000256" key="6">
    <source>
        <dbReference type="SAM" id="MobiDB-lite"/>
    </source>
</evidence>
<feature type="domain" description="GDNF/GAS1" evidence="8">
    <location>
        <begin position="119"/>
        <end position="197"/>
    </location>
</feature>
<dbReference type="GO" id="GO:0051726">
    <property type="term" value="P:regulation of cell cycle"/>
    <property type="evidence" value="ECO:0007669"/>
    <property type="project" value="InterPro"/>
</dbReference>
<reference evidence="9 11" key="2">
    <citation type="journal article" date="2013" name="Nature">
        <title>Insights into bilaterian evolution from three spiralian genomes.</title>
        <authorList>
            <person name="Simakov O."/>
            <person name="Marletaz F."/>
            <person name="Cho S.J."/>
            <person name="Edsinger-Gonzales E."/>
            <person name="Havlak P."/>
            <person name="Hellsten U."/>
            <person name="Kuo D.H."/>
            <person name="Larsson T."/>
            <person name="Lv J."/>
            <person name="Arendt D."/>
            <person name="Savage R."/>
            <person name="Osoegawa K."/>
            <person name="de Jong P."/>
            <person name="Grimwood J."/>
            <person name="Chapman J.A."/>
            <person name="Shapiro H."/>
            <person name="Aerts A."/>
            <person name="Otillar R.P."/>
            <person name="Terry A.Y."/>
            <person name="Boore J.L."/>
            <person name="Grigoriev I.V."/>
            <person name="Lindberg D.R."/>
            <person name="Seaver E.C."/>
            <person name="Weisblat D.A."/>
            <person name="Putnam N.H."/>
            <person name="Rokhsar D.S."/>
        </authorList>
    </citation>
    <scope>NUCLEOTIDE SEQUENCE</scope>
    <source>
        <strain evidence="9 11">I ESC-2004</strain>
    </source>
</reference>
<sequence length="258" mass="28992">MEGPLLFVLLLIWKLSDAERCSVAQRQCTAQLGCGLAWHNFMTSCGALLQNRTVECHPSCRKAMTSLLMSTSGSDFLTCDCDGNQVKYCRKQKARMDVCQNAVRAAMLKLDDPDAVVSCSLATMVCKADTSCQTAMEYYDTNCVKMFQGDKCTDRCHNSLDVLYRQPKAEKLRNCRCDGASRRSQYGRSERRKGYTCDVIQRHTQELCFARRQHQQRHKHQKQTTAPARKSVENGSGYPGSATIATMAMAVVLRFIIV</sequence>
<evidence type="ECO:0000256" key="5">
    <source>
        <dbReference type="ARBA" id="ARBA00023180"/>
    </source>
</evidence>
<keyword evidence="4" id="KW-0472">Membrane</keyword>
<feature type="signal peptide" evidence="7">
    <location>
        <begin position="1"/>
        <end position="18"/>
    </location>
</feature>
<keyword evidence="3 7" id="KW-0732">Signal</keyword>
<evidence type="ECO:0000256" key="3">
    <source>
        <dbReference type="ARBA" id="ARBA00022729"/>
    </source>
</evidence>
<evidence type="ECO:0000256" key="7">
    <source>
        <dbReference type="SAM" id="SignalP"/>
    </source>
</evidence>
<dbReference type="GO" id="GO:0005886">
    <property type="term" value="C:plasma membrane"/>
    <property type="evidence" value="ECO:0007669"/>
    <property type="project" value="UniProtKB-SubCell"/>
</dbReference>
<accession>R7V4L7</accession>
<organism evidence="9">
    <name type="scientific">Capitella teleta</name>
    <name type="common">Polychaete worm</name>
    <dbReference type="NCBI Taxonomy" id="283909"/>
    <lineage>
        <taxon>Eukaryota</taxon>
        <taxon>Metazoa</taxon>
        <taxon>Spiralia</taxon>
        <taxon>Lophotrochozoa</taxon>
        <taxon>Annelida</taxon>
        <taxon>Polychaeta</taxon>
        <taxon>Sedentaria</taxon>
        <taxon>Scolecida</taxon>
        <taxon>Capitellidae</taxon>
        <taxon>Capitella</taxon>
    </lineage>
</organism>
<dbReference type="EMBL" id="KB295236">
    <property type="protein sequence ID" value="ELU13412.1"/>
    <property type="molecule type" value="Genomic_DNA"/>
</dbReference>
<dbReference type="PANTHER" id="PTHR16840:SF3">
    <property type="entry name" value="GROWTH ARREST-SPECIFIC PROTEIN 1"/>
    <property type="match status" value="1"/>
</dbReference>
<evidence type="ECO:0000313" key="9">
    <source>
        <dbReference type="EMBL" id="ELU13412.1"/>
    </source>
</evidence>
<evidence type="ECO:0000313" key="10">
    <source>
        <dbReference type="EnsemblMetazoa" id="CapteP196501"/>
    </source>
</evidence>
<feature type="region of interest" description="Disordered" evidence="6">
    <location>
        <begin position="212"/>
        <end position="239"/>
    </location>
</feature>